<feature type="transmembrane region" description="Helical" evidence="6">
    <location>
        <begin position="229"/>
        <end position="251"/>
    </location>
</feature>
<evidence type="ECO:0000256" key="5">
    <source>
        <dbReference type="ARBA" id="ARBA00023136"/>
    </source>
</evidence>
<accession>A0A916JMI0</accession>
<dbReference type="EMBL" id="OU015584">
    <property type="protein sequence ID" value="CAG5080557.1"/>
    <property type="molecule type" value="Genomic_DNA"/>
</dbReference>
<feature type="transmembrane region" description="Helical" evidence="6">
    <location>
        <begin position="282"/>
        <end position="298"/>
    </location>
</feature>
<sequence>MVIKLSNIKNNKLYQPLVFAVKLIIFALAIYYLYTQFTHRNLDNLGDLVSEHLFQTQGILLFTGLVLLQFVNYGLENLKWRQTLPLLKESTFLRTQKAVYAGNAVAILTPDRLGTFIGRFTYIKEIPKTTITFSTFVGNYAQLVTTLLFALIGLILSWNFAIGFHYPEQLPINTLIIVMTIVCCMALFIFYQQKVLLELLRKLKWKYLNNLITKLEFLGDLTELRLHTILGIAILRYLVFIAQFHVALTLFGAEPELIWTAAFCGVLYLFSTLIPSPFMGNLGTREAIAVFLVIPFGLEETVIIASLFIWLINVVLPSIIGGIILLKK</sequence>
<feature type="transmembrane region" description="Helical" evidence="6">
    <location>
        <begin position="172"/>
        <end position="191"/>
    </location>
</feature>
<keyword evidence="8" id="KW-1185">Reference proteome</keyword>
<keyword evidence="3 6" id="KW-0812">Transmembrane</keyword>
<evidence type="ECO:0000256" key="4">
    <source>
        <dbReference type="ARBA" id="ARBA00022989"/>
    </source>
</evidence>
<protein>
    <submittedName>
        <fullName evidence="7">Uncharacterized protein</fullName>
    </submittedName>
</protein>
<evidence type="ECO:0000256" key="6">
    <source>
        <dbReference type="SAM" id="Phobius"/>
    </source>
</evidence>
<feature type="transmembrane region" description="Helical" evidence="6">
    <location>
        <begin position="143"/>
        <end position="166"/>
    </location>
</feature>
<feature type="transmembrane region" description="Helical" evidence="6">
    <location>
        <begin position="304"/>
        <end position="326"/>
    </location>
</feature>
<reference evidence="7" key="1">
    <citation type="submission" date="2021-04" db="EMBL/GenBank/DDBJ databases">
        <authorList>
            <person name="Rodrigo-Torres L."/>
            <person name="Arahal R. D."/>
            <person name="Lucena T."/>
        </authorList>
    </citation>
    <scope>NUCLEOTIDE SEQUENCE</scope>
    <source>
        <strain evidence="7">AS29M-1</strain>
    </source>
</reference>
<evidence type="ECO:0000313" key="7">
    <source>
        <dbReference type="EMBL" id="CAG5080557.1"/>
    </source>
</evidence>
<dbReference type="Pfam" id="PF03706">
    <property type="entry name" value="LPG_synthase_TM"/>
    <property type="match status" value="1"/>
</dbReference>
<dbReference type="KEGG" id="ptan:CRYO30217_01373"/>
<evidence type="ECO:0000256" key="3">
    <source>
        <dbReference type="ARBA" id="ARBA00022692"/>
    </source>
</evidence>
<evidence type="ECO:0000256" key="2">
    <source>
        <dbReference type="ARBA" id="ARBA00022475"/>
    </source>
</evidence>
<feature type="transmembrane region" description="Helical" evidence="6">
    <location>
        <begin position="257"/>
        <end position="275"/>
    </location>
</feature>
<evidence type="ECO:0000256" key="1">
    <source>
        <dbReference type="ARBA" id="ARBA00004651"/>
    </source>
</evidence>
<keyword evidence="2" id="KW-1003">Cell membrane</keyword>
<keyword evidence="5 6" id="KW-0472">Membrane</keyword>
<dbReference type="AlphaFoldDB" id="A0A916JMI0"/>
<evidence type="ECO:0000313" key="8">
    <source>
        <dbReference type="Proteomes" id="UP000683507"/>
    </source>
</evidence>
<proteinExistence type="predicted"/>
<dbReference type="GO" id="GO:0005886">
    <property type="term" value="C:plasma membrane"/>
    <property type="evidence" value="ECO:0007669"/>
    <property type="project" value="UniProtKB-SubCell"/>
</dbReference>
<organism evidence="7 8">
    <name type="scientific">Parvicella tangerina</name>
    <dbReference type="NCBI Taxonomy" id="2829795"/>
    <lineage>
        <taxon>Bacteria</taxon>
        <taxon>Pseudomonadati</taxon>
        <taxon>Bacteroidota</taxon>
        <taxon>Flavobacteriia</taxon>
        <taxon>Flavobacteriales</taxon>
        <taxon>Parvicellaceae</taxon>
        <taxon>Parvicella</taxon>
    </lineage>
</organism>
<dbReference type="Proteomes" id="UP000683507">
    <property type="component" value="Chromosome"/>
</dbReference>
<gene>
    <name evidence="7" type="ORF">CRYO30217_01373</name>
</gene>
<comment type="subcellular location">
    <subcellularLocation>
        <location evidence="1">Cell membrane</location>
        <topology evidence="1">Multi-pass membrane protein</topology>
    </subcellularLocation>
</comment>
<dbReference type="InterPro" id="IPR022791">
    <property type="entry name" value="L-PG_synthase/AglD"/>
</dbReference>
<dbReference type="RefSeq" id="WP_258541573.1">
    <property type="nucleotide sequence ID" value="NZ_OU015584.1"/>
</dbReference>
<feature type="transmembrane region" description="Helical" evidence="6">
    <location>
        <begin position="54"/>
        <end position="75"/>
    </location>
</feature>
<feature type="transmembrane region" description="Helical" evidence="6">
    <location>
        <begin position="12"/>
        <end position="34"/>
    </location>
</feature>
<name>A0A916JMI0_9FLAO</name>
<keyword evidence="4 6" id="KW-1133">Transmembrane helix</keyword>